<gene>
    <name evidence="2" type="ORF">NOO_LOCUS9083</name>
</gene>
<dbReference type="Proteomes" id="UP000271087">
    <property type="component" value="Unassembled WGS sequence"/>
</dbReference>
<feature type="coiled-coil region" evidence="1">
    <location>
        <begin position="227"/>
        <end position="261"/>
    </location>
</feature>
<proteinExistence type="predicted"/>
<dbReference type="OrthoDB" id="5859672at2759"/>
<accession>A0A182ELU2</accession>
<sequence length="331" mass="38935">MLLVTFFIFAMCDAIWVGEEYWTTVSNDGSLLGGRTIKDFLTFRIAHVTKPTRREYIAFWVMYDELGHYETFGHAYLVQNGVCARFVDRYYKAKTICGGFRILSKSNRNGNLAFKFVQAGQANIHDTIGYRSRQVAKIVSWTRNEAWYGSASMREAFAEGIDQENAYVKISYVDDPFFYQQNVYVLVSCDPNDPEAGKSEDYVFYRTPKEEHQLIYNQQSQYNQQYQQLLHHRQQQIKRKLQNLENEEERLRYEQQQYEQKYPTANEQQPFSMDDEPDERLFERLHLFCSCMSASFPAVIFGKANDWRNCGTKRLQPILKLSMSMTSCLLE</sequence>
<evidence type="ECO:0000313" key="3">
    <source>
        <dbReference type="Proteomes" id="UP000271087"/>
    </source>
</evidence>
<reference evidence="2 3" key="2">
    <citation type="submission" date="2018-08" db="EMBL/GenBank/DDBJ databases">
        <authorList>
            <person name="Laetsch R D."/>
            <person name="Stevens L."/>
            <person name="Kumar S."/>
            <person name="Blaxter L. M."/>
        </authorList>
    </citation>
    <scope>NUCLEOTIDE SEQUENCE [LARGE SCALE GENOMIC DNA]</scope>
</reference>
<keyword evidence="1" id="KW-0175">Coiled coil</keyword>
<reference evidence="4" key="1">
    <citation type="submission" date="2016-06" db="UniProtKB">
        <authorList>
            <consortium name="WormBaseParasite"/>
        </authorList>
    </citation>
    <scope>IDENTIFICATION</scope>
</reference>
<evidence type="ECO:0000256" key="1">
    <source>
        <dbReference type="SAM" id="Coils"/>
    </source>
</evidence>
<dbReference type="WBParaSite" id="nOo.2.0.1.t09083-RA">
    <property type="protein sequence ID" value="nOo.2.0.1.t09083-RA"/>
    <property type="gene ID" value="nOo.2.0.1.g09083"/>
</dbReference>
<dbReference type="STRING" id="42157.A0A182ELU2"/>
<name>A0A182ELU2_ONCOC</name>
<protein>
    <submittedName>
        <fullName evidence="4">DOMON domain-containing protein</fullName>
    </submittedName>
</protein>
<evidence type="ECO:0000313" key="4">
    <source>
        <dbReference type="WBParaSite" id="nOo.2.0.1.t09083-RA"/>
    </source>
</evidence>
<dbReference type="AlphaFoldDB" id="A0A182ELU2"/>
<organism evidence="4">
    <name type="scientific">Onchocerca ochengi</name>
    <name type="common">Filarial nematode worm</name>
    <dbReference type="NCBI Taxonomy" id="42157"/>
    <lineage>
        <taxon>Eukaryota</taxon>
        <taxon>Metazoa</taxon>
        <taxon>Ecdysozoa</taxon>
        <taxon>Nematoda</taxon>
        <taxon>Chromadorea</taxon>
        <taxon>Rhabditida</taxon>
        <taxon>Spirurina</taxon>
        <taxon>Spiruromorpha</taxon>
        <taxon>Filarioidea</taxon>
        <taxon>Onchocercidae</taxon>
        <taxon>Onchocerca</taxon>
    </lineage>
</organism>
<dbReference type="EMBL" id="UYRW01004185">
    <property type="protein sequence ID" value="VDM92285.1"/>
    <property type="molecule type" value="Genomic_DNA"/>
</dbReference>
<evidence type="ECO:0000313" key="2">
    <source>
        <dbReference type="EMBL" id="VDM92285.1"/>
    </source>
</evidence>
<keyword evidence="3" id="KW-1185">Reference proteome</keyword>